<dbReference type="AlphaFoldDB" id="A0AAV6WFE2"/>
<evidence type="ECO:0008006" key="5">
    <source>
        <dbReference type="Google" id="ProtNLM"/>
    </source>
</evidence>
<dbReference type="Pfam" id="PF13966">
    <property type="entry name" value="zf-RVT"/>
    <property type="match status" value="1"/>
</dbReference>
<dbReference type="InterPro" id="IPR044730">
    <property type="entry name" value="RNase_H-like_dom_plant"/>
</dbReference>
<dbReference type="GO" id="GO:0003676">
    <property type="term" value="F:nucleic acid binding"/>
    <property type="evidence" value="ECO:0007669"/>
    <property type="project" value="InterPro"/>
</dbReference>
<reference evidence="3" key="1">
    <citation type="submission" date="2019-10" db="EMBL/GenBank/DDBJ databases">
        <authorList>
            <person name="Zhang R."/>
            <person name="Pan Y."/>
            <person name="Wang J."/>
            <person name="Ma R."/>
            <person name="Yu S."/>
        </authorList>
    </citation>
    <scope>NUCLEOTIDE SEQUENCE</scope>
    <source>
        <strain evidence="3">LA-IB0</strain>
        <tissue evidence="3">Leaf</tissue>
    </source>
</reference>
<keyword evidence="4" id="KW-1185">Reference proteome</keyword>
<feature type="domain" description="RNase H type-1" evidence="1">
    <location>
        <begin position="450"/>
        <end position="520"/>
    </location>
</feature>
<sequence length="643" mass="74088">MYADDLLIFGKANRDNIDCIADCIAEYERWSGQLVSTEKSVIHFSKTVPRQARRDFCSRVGFRECNHKCKHLGLPFCRPATRVRDFDDLIERIGKKLSGWKAKCLAHVGRNVLIKGVAQSIPIYFMSLYDIPSTVCEILDRKMKKFWWGDKDENNHIRHTRTWSDPWIPTLSGFRPTHGPADDREAAQTYLVKNFIDQGTLSWDLLALNRVFQPLVVAEIVKIRIPTCVEPQRILWTPSKNGKFWVSSTYNLDNSERFLTTRRGDPQFWKRFWKAPIHERFKMFLWRILVKAIPSGAHLHKIIPEIDPICIMCHGEEETEEHVFIKCPAARNAWWRSKWGIRTDNFVDKNMFDLVSILLDHNNQCFPNGDFHMEFLQFSVCLMELLWKNRNNRLHGNECDSIDKIVELADKKAQDHLKVQLAKRMKKQVCEDAFVPMNECLIVNIDAAYKDGVMCSGVVVRDSAGNFLFAAANSNSAVDARDAELQAIWDACVWLEKAHFPNIQFANDCLGAIQGILNHQEAVDWKYEILTLDIRAFFGFKPGWSLNFIASAVARRDLVLQATEMGIIESAHDSEEEVVDAEMCRGRSWRSGSGVEKPKYTESELRIELVVFARVLCRLLPLVFFQTLQFRRPCLSVAVATPL</sequence>
<organism evidence="3 4">
    <name type="scientific">Buddleja alternifolia</name>
    <dbReference type="NCBI Taxonomy" id="168488"/>
    <lineage>
        <taxon>Eukaryota</taxon>
        <taxon>Viridiplantae</taxon>
        <taxon>Streptophyta</taxon>
        <taxon>Embryophyta</taxon>
        <taxon>Tracheophyta</taxon>
        <taxon>Spermatophyta</taxon>
        <taxon>Magnoliopsida</taxon>
        <taxon>eudicotyledons</taxon>
        <taxon>Gunneridae</taxon>
        <taxon>Pentapetalae</taxon>
        <taxon>asterids</taxon>
        <taxon>lamiids</taxon>
        <taxon>Lamiales</taxon>
        <taxon>Scrophulariaceae</taxon>
        <taxon>Buddlejeae</taxon>
        <taxon>Buddleja</taxon>
    </lineage>
</organism>
<dbReference type="Proteomes" id="UP000826271">
    <property type="component" value="Unassembled WGS sequence"/>
</dbReference>
<evidence type="ECO:0000313" key="4">
    <source>
        <dbReference type="Proteomes" id="UP000826271"/>
    </source>
</evidence>
<gene>
    <name evidence="3" type="ORF">BUALT_Bualt16G0038200</name>
</gene>
<comment type="caution">
    <text evidence="3">The sequence shown here is derived from an EMBL/GenBank/DDBJ whole genome shotgun (WGS) entry which is preliminary data.</text>
</comment>
<dbReference type="EMBL" id="WHWC01000016">
    <property type="protein sequence ID" value="KAG8367107.1"/>
    <property type="molecule type" value="Genomic_DNA"/>
</dbReference>
<name>A0AAV6WFE2_9LAMI</name>
<evidence type="ECO:0000259" key="2">
    <source>
        <dbReference type="Pfam" id="PF13966"/>
    </source>
</evidence>
<dbReference type="InterPro" id="IPR026960">
    <property type="entry name" value="RVT-Znf"/>
</dbReference>
<feature type="domain" description="Reverse transcriptase zinc-binding" evidence="2">
    <location>
        <begin position="258"/>
        <end position="334"/>
    </location>
</feature>
<dbReference type="PANTHER" id="PTHR33116:SF86">
    <property type="entry name" value="REVERSE TRANSCRIPTASE DOMAIN-CONTAINING PROTEIN"/>
    <property type="match status" value="1"/>
</dbReference>
<dbReference type="GO" id="GO:0004523">
    <property type="term" value="F:RNA-DNA hybrid ribonuclease activity"/>
    <property type="evidence" value="ECO:0007669"/>
    <property type="project" value="InterPro"/>
</dbReference>
<proteinExistence type="predicted"/>
<dbReference type="PANTHER" id="PTHR33116">
    <property type="entry name" value="REVERSE TRANSCRIPTASE ZINC-BINDING DOMAIN-CONTAINING PROTEIN-RELATED-RELATED"/>
    <property type="match status" value="1"/>
</dbReference>
<protein>
    <recommendedName>
        <fullName evidence="5">Reverse transcriptase</fullName>
    </recommendedName>
</protein>
<accession>A0AAV6WFE2</accession>
<evidence type="ECO:0000259" key="1">
    <source>
        <dbReference type="Pfam" id="PF13456"/>
    </source>
</evidence>
<evidence type="ECO:0000313" key="3">
    <source>
        <dbReference type="EMBL" id="KAG8367107.1"/>
    </source>
</evidence>
<dbReference type="CDD" id="cd06222">
    <property type="entry name" value="RNase_H_like"/>
    <property type="match status" value="1"/>
</dbReference>
<dbReference type="Pfam" id="PF13456">
    <property type="entry name" value="RVT_3"/>
    <property type="match status" value="1"/>
</dbReference>
<dbReference type="InterPro" id="IPR002156">
    <property type="entry name" value="RNaseH_domain"/>
</dbReference>